<evidence type="ECO:0000313" key="2">
    <source>
        <dbReference type="Proteomes" id="UP001060085"/>
    </source>
</evidence>
<comment type="caution">
    <text evidence="1">The sequence shown here is derived from an EMBL/GenBank/DDBJ whole genome shotgun (WGS) entry which is preliminary data.</text>
</comment>
<evidence type="ECO:0000313" key="1">
    <source>
        <dbReference type="EMBL" id="KAI5679895.1"/>
    </source>
</evidence>
<dbReference type="EMBL" id="CM044701">
    <property type="protein sequence ID" value="KAI5679895.1"/>
    <property type="molecule type" value="Genomic_DNA"/>
</dbReference>
<accession>A0ACC0C4M2</accession>
<protein>
    <submittedName>
        <fullName evidence="1">Uncharacterized protein</fullName>
    </submittedName>
</protein>
<sequence>MASWKSSSSSSKKKEKSAAEEIGKKGVTEKKKSGSSDGSGGNGKKLCLCSPTNHPGSFKCSLHRDNNNNVNKDKTSNKKTQTGLSRFAKE</sequence>
<name>A0ACC0C4M2_CATRO</name>
<organism evidence="1 2">
    <name type="scientific">Catharanthus roseus</name>
    <name type="common">Madagascar periwinkle</name>
    <name type="synonym">Vinca rosea</name>
    <dbReference type="NCBI Taxonomy" id="4058"/>
    <lineage>
        <taxon>Eukaryota</taxon>
        <taxon>Viridiplantae</taxon>
        <taxon>Streptophyta</taxon>
        <taxon>Embryophyta</taxon>
        <taxon>Tracheophyta</taxon>
        <taxon>Spermatophyta</taxon>
        <taxon>Magnoliopsida</taxon>
        <taxon>eudicotyledons</taxon>
        <taxon>Gunneridae</taxon>
        <taxon>Pentapetalae</taxon>
        <taxon>asterids</taxon>
        <taxon>lamiids</taxon>
        <taxon>Gentianales</taxon>
        <taxon>Apocynaceae</taxon>
        <taxon>Rauvolfioideae</taxon>
        <taxon>Vinceae</taxon>
        <taxon>Catharanthinae</taxon>
        <taxon>Catharanthus</taxon>
    </lineage>
</organism>
<dbReference type="Proteomes" id="UP001060085">
    <property type="component" value="Linkage Group LG01"/>
</dbReference>
<keyword evidence="2" id="KW-1185">Reference proteome</keyword>
<gene>
    <name evidence="1" type="ORF">M9H77_01122</name>
</gene>
<reference evidence="2" key="1">
    <citation type="journal article" date="2023" name="Nat. Plants">
        <title>Single-cell RNA sequencing provides a high-resolution roadmap for understanding the multicellular compartmentation of specialized metabolism.</title>
        <authorList>
            <person name="Sun S."/>
            <person name="Shen X."/>
            <person name="Li Y."/>
            <person name="Li Y."/>
            <person name="Wang S."/>
            <person name="Li R."/>
            <person name="Zhang H."/>
            <person name="Shen G."/>
            <person name="Guo B."/>
            <person name="Wei J."/>
            <person name="Xu J."/>
            <person name="St-Pierre B."/>
            <person name="Chen S."/>
            <person name="Sun C."/>
        </authorList>
    </citation>
    <scope>NUCLEOTIDE SEQUENCE [LARGE SCALE GENOMIC DNA]</scope>
</reference>
<proteinExistence type="predicted"/>